<dbReference type="PANTHER" id="PTHR43133">
    <property type="entry name" value="RNA POLYMERASE ECF-TYPE SIGMA FACTO"/>
    <property type="match status" value="1"/>
</dbReference>
<dbReference type="Pfam" id="PF08281">
    <property type="entry name" value="Sigma70_r4_2"/>
    <property type="match status" value="1"/>
</dbReference>
<dbReference type="InterPro" id="IPR013249">
    <property type="entry name" value="RNA_pol_sigma70_r4_t2"/>
</dbReference>
<evidence type="ECO:0000256" key="4">
    <source>
        <dbReference type="ARBA" id="ARBA00023125"/>
    </source>
</evidence>
<gene>
    <name evidence="9" type="ORF">EUA03_15780</name>
</gene>
<keyword evidence="2 6" id="KW-0805">Transcription regulation</keyword>
<dbReference type="InterPro" id="IPR013324">
    <property type="entry name" value="RNA_pol_sigma_r3/r4-like"/>
</dbReference>
<reference evidence="9 10" key="1">
    <citation type="submission" date="2019-01" db="EMBL/GenBank/DDBJ databases">
        <title>High-quality-draft genome sequences of five non-tuberculosis mycobacteriaceae isolated from a nosocomial environment.</title>
        <authorList>
            <person name="Tiago I."/>
            <person name="Alarico S."/>
            <person name="Pereira S.G."/>
            <person name="Coelho C."/>
            <person name="Maranha A."/>
            <person name="Empadinhas N."/>
        </authorList>
    </citation>
    <scope>NUCLEOTIDE SEQUENCE [LARGE SCALE GENOMIC DNA]</scope>
    <source>
        <strain evidence="9 10">24AIII</strain>
    </source>
</reference>
<dbReference type="InterPro" id="IPR013325">
    <property type="entry name" value="RNA_pol_sigma_r2"/>
</dbReference>
<proteinExistence type="inferred from homology"/>
<dbReference type="NCBIfam" id="TIGR02937">
    <property type="entry name" value="sigma70-ECF"/>
    <property type="match status" value="1"/>
</dbReference>
<keyword evidence="3 6" id="KW-0731">Sigma factor</keyword>
<feature type="domain" description="RNA polymerase sigma-70 region 2" evidence="7">
    <location>
        <begin position="53"/>
        <end position="111"/>
    </location>
</feature>
<accession>A0A4R5WEH7</accession>
<dbReference type="SUPFAM" id="SSF88659">
    <property type="entry name" value="Sigma3 and sigma4 domains of RNA polymerase sigma factors"/>
    <property type="match status" value="1"/>
</dbReference>
<keyword evidence="5 6" id="KW-0804">Transcription</keyword>
<evidence type="ECO:0000313" key="9">
    <source>
        <dbReference type="EMBL" id="TDK88273.1"/>
    </source>
</evidence>
<protein>
    <recommendedName>
        <fullName evidence="6">RNA polymerase sigma factor</fullName>
    </recommendedName>
</protein>
<evidence type="ECO:0000256" key="3">
    <source>
        <dbReference type="ARBA" id="ARBA00023082"/>
    </source>
</evidence>
<dbReference type="PANTHER" id="PTHR43133:SF59">
    <property type="entry name" value="ECF RNA POLYMERASE SIGMA FACTOR SIGR"/>
    <property type="match status" value="1"/>
</dbReference>
<dbReference type="InterPro" id="IPR039425">
    <property type="entry name" value="RNA_pol_sigma-70-like"/>
</dbReference>
<dbReference type="InterPro" id="IPR014284">
    <property type="entry name" value="RNA_pol_sigma-70_dom"/>
</dbReference>
<evidence type="ECO:0000259" key="8">
    <source>
        <dbReference type="Pfam" id="PF08281"/>
    </source>
</evidence>
<evidence type="ECO:0000256" key="5">
    <source>
        <dbReference type="ARBA" id="ARBA00023163"/>
    </source>
</evidence>
<dbReference type="SUPFAM" id="SSF88946">
    <property type="entry name" value="Sigma2 domain of RNA polymerase sigma factors"/>
    <property type="match status" value="1"/>
</dbReference>
<dbReference type="Pfam" id="PF04542">
    <property type="entry name" value="Sigma70_r2"/>
    <property type="match status" value="1"/>
</dbReference>
<dbReference type="OrthoDB" id="9803470at2"/>
<dbReference type="GO" id="GO:0003677">
    <property type="term" value="F:DNA binding"/>
    <property type="evidence" value="ECO:0007669"/>
    <property type="project" value="UniProtKB-KW"/>
</dbReference>
<evidence type="ECO:0000313" key="10">
    <source>
        <dbReference type="Proteomes" id="UP000294929"/>
    </source>
</evidence>
<dbReference type="InterPro" id="IPR036388">
    <property type="entry name" value="WH-like_DNA-bd_sf"/>
</dbReference>
<organism evidence="9 10">
    <name type="scientific">Mycolicibacterium mucogenicum</name>
    <name type="common">Mycobacterium mucogenicum</name>
    <dbReference type="NCBI Taxonomy" id="56689"/>
    <lineage>
        <taxon>Bacteria</taxon>
        <taxon>Bacillati</taxon>
        <taxon>Actinomycetota</taxon>
        <taxon>Actinomycetes</taxon>
        <taxon>Mycobacteriales</taxon>
        <taxon>Mycobacteriaceae</taxon>
        <taxon>Mycolicibacterium</taxon>
    </lineage>
</organism>
<dbReference type="AlphaFoldDB" id="A0A4R5WEH7"/>
<dbReference type="GO" id="GO:0006950">
    <property type="term" value="P:response to stress"/>
    <property type="evidence" value="ECO:0007669"/>
    <property type="project" value="UniProtKB-ARBA"/>
</dbReference>
<dbReference type="Gene3D" id="1.10.1740.10">
    <property type="match status" value="1"/>
</dbReference>
<sequence length="209" mass="22843">MVRHRHFPASLSSAAHPVLSQVRGVSIVTAAPVPDADLAARFVADAVPLLDALGRGARRLTRCEADAEDLLQDTLLHAYQGFGSFQQGTNLNAWLFRILHNRWVSRHRHRAARPPEVPLEVIATGGHEKSTARRSAEVELLDLMADGDVEAAFGELPEGARTAMFYVEVQGYTYAETAGLMGLPMGTVMSRVSRGRRQLRVALAHRDSA</sequence>
<comment type="caution">
    <text evidence="9">The sequence shown here is derived from an EMBL/GenBank/DDBJ whole genome shotgun (WGS) entry which is preliminary data.</text>
</comment>
<feature type="domain" description="RNA polymerase sigma factor 70 region 4 type 2" evidence="8">
    <location>
        <begin position="149"/>
        <end position="199"/>
    </location>
</feature>
<dbReference type="PROSITE" id="PS01063">
    <property type="entry name" value="SIGMA70_ECF"/>
    <property type="match status" value="1"/>
</dbReference>
<dbReference type="CDD" id="cd06171">
    <property type="entry name" value="Sigma70_r4"/>
    <property type="match status" value="1"/>
</dbReference>
<evidence type="ECO:0000256" key="2">
    <source>
        <dbReference type="ARBA" id="ARBA00023015"/>
    </source>
</evidence>
<dbReference type="Proteomes" id="UP000294929">
    <property type="component" value="Unassembled WGS sequence"/>
</dbReference>
<evidence type="ECO:0000259" key="7">
    <source>
        <dbReference type="Pfam" id="PF04542"/>
    </source>
</evidence>
<evidence type="ECO:0000256" key="1">
    <source>
        <dbReference type="ARBA" id="ARBA00010641"/>
    </source>
</evidence>
<name>A0A4R5WEH7_MYCMU</name>
<keyword evidence="4 6" id="KW-0238">DNA-binding</keyword>
<dbReference type="InterPro" id="IPR000838">
    <property type="entry name" value="RNA_pol_sigma70_ECF_CS"/>
</dbReference>
<dbReference type="InterPro" id="IPR007627">
    <property type="entry name" value="RNA_pol_sigma70_r2"/>
</dbReference>
<dbReference type="EMBL" id="SDLO01000011">
    <property type="protein sequence ID" value="TDK88273.1"/>
    <property type="molecule type" value="Genomic_DNA"/>
</dbReference>
<dbReference type="Gene3D" id="1.10.10.10">
    <property type="entry name" value="Winged helix-like DNA-binding domain superfamily/Winged helix DNA-binding domain"/>
    <property type="match status" value="1"/>
</dbReference>
<dbReference type="GO" id="GO:0006352">
    <property type="term" value="P:DNA-templated transcription initiation"/>
    <property type="evidence" value="ECO:0007669"/>
    <property type="project" value="InterPro"/>
</dbReference>
<evidence type="ECO:0000256" key="6">
    <source>
        <dbReference type="RuleBase" id="RU000716"/>
    </source>
</evidence>
<comment type="similarity">
    <text evidence="1 6">Belongs to the sigma-70 factor family. ECF subfamily.</text>
</comment>
<dbReference type="GO" id="GO:0016987">
    <property type="term" value="F:sigma factor activity"/>
    <property type="evidence" value="ECO:0007669"/>
    <property type="project" value="UniProtKB-KW"/>
</dbReference>